<dbReference type="EMBL" id="UINC01035467">
    <property type="protein sequence ID" value="SVB27918.1"/>
    <property type="molecule type" value="Genomic_DNA"/>
</dbReference>
<evidence type="ECO:0000259" key="1">
    <source>
        <dbReference type="Pfam" id="PF08909"/>
    </source>
</evidence>
<accession>A0A382CNW9</accession>
<dbReference type="Pfam" id="PF08909">
    <property type="entry name" value="DUF1854"/>
    <property type="match status" value="1"/>
</dbReference>
<proteinExistence type="predicted"/>
<organism evidence="2">
    <name type="scientific">marine metagenome</name>
    <dbReference type="NCBI Taxonomy" id="408172"/>
    <lineage>
        <taxon>unclassified sequences</taxon>
        <taxon>metagenomes</taxon>
        <taxon>ecological metagenomes</taxon>
    </lineage>
</organism>
<protein>
    <recommendedName>
        <fullName evidence="1">DUF1854 domain-containing protein</fullName>
    </recommendedName>
</protein>
<reference evidence="2" key="1">
    <citation type="submission" date="2018-05" db="EMBL/GenBank/DDBJ databases">
        <authorList>
            <person name="Lanie J.A."/>
            <person name="Ng W.-L."/>
            <person name="Kazmierczak K.M."/>
            <person name="Andrzejewski T.M."/>
            <person name="Davidsen T.M."/>
            <person name="Wayne K.J."/>
            <person name="Tettelin H."/>
            <person name="Glass J.I."/>
            <person name="Rusch D."/>
            <person name="Podicherti R."/>
            <person name="Tsui H.-C.T."/>
            <person name="Winkler M.E."/>
        </authorList>
    </citation>
    <scope>NUCLEOTIDE SEQUENCE</scope>
</reference>
<gene>
    <name evidence="2" type="ORF">METZ01_LOCUS180772</name>
</gene>
<feature type="domain" description="DUF1854" evidence="1">
    <location>
        <begin position="39"/>
        <end position="166"/>
    </location>
</feature>
<dbReference type="InterPro" id="IPR015005">
    <property type="entry name" value="DUF1854"/>
</dbReference>
<name>A0A382CNW9_9ZZZZ</name>
<sequence length="169" mass="19531">MLEAIRIEDEVEFLDAKNLELCIDQYGDPQITLPDNSVHTQIKIIRSFPLSNPTQFICLIDKEENEIGVIENIKDLKKSDREIVVDQLEKAYYMPRIERINSIDGRFGVTQWQVDTNFGPSQINLGSRMDVTPMDSSRVLIKDVDGNRYEIVNYNELDPKSHALLELYL</sequence>
<dbReference type="AlphaFoldDB" id="A0A382CNW9"/>
<evidence type="ECO:0000313" key="2">
    <source>
        <dbReference type="EMBL" id="SVB27918.1"/>
    </source>
</evidence>